<dbReference type="SUPFAM" id="SSF52309">
    <property type="entry name" value="N-(deoxy)ribosyltransferase-like"/>
    <property type="match status" value="1"/>
</dbReference>
<accession>X1NK98</accession>
<dbReference type="EMBL" id="BARV01024075">
    <property type="protein sequence ID" value="GAI43998.1"/>
    <property type="molecule type" value="Genomic_DNA"/>
</dbReference>
<gene>
    <name evidence="1" type="ORF">S06H3_39365</name>
</gene>
<evidence type="ECO:0000313" key="1">
    <source>
        <dbReference type="EMBL" id="GAI43998.1"/>
    </source>
</evidence>
<name>X1NK98_9ZZZZ</name>
<protein>
    <submittedName>
        <fullName evidence="1">Uncharacterized protein</fullName>
    </submittedName>
</protein>
<comment type="caution">
    <text evidence="1">The sequence shown here is derived from an EMBL/GenBank/DDBJ whole genome shotgun (WGS) entry which is preliminary data.</text>
</comment>
<proteinExistence type="predicted"/>
<dbReference type="Gene3D" id="3.40.50.450">
    <property type="match status" value="1"/>
</dbReference>
<sequence length="222" mass="25471">MPKNIKNEKEPMAFVIMPFDSELDDFYKDYIKKNLEELGYKVIRADNIESQRNILQDIVSALYSCDLIIADLTSANSNVFYELGLAHALKKRVILLTQKLSDVPFDLHSYRIIQYDTHFTRIKESEKKFRSLAEAAIKGDEIFGNPITDFESTSKGEIKISKEVISKKIENEMKKDDRGLIDHVIDYQEGMEELVEVLQRISNATEVIGDEAVKSTSEIELL</sequence>
<feature type="non-terminal residue" evidence="1">
    <location>
        <position position="222"/>
    </location>
</feature>
<reference evidence="1" key="1">
    <citation type="journal article" date="2014" name="Front. Microbiol.">
        <title>High frequency of phylogenetically diverse reductive dehalogenase-homologous genes in deep subseafloor sedimentary metagenomes.</title>
        <authorList>
            <person name="Kawai M."/>
            <person name="Futagami T."/>
            <person name="Toyoda A."/>
            <person name="Takaki Y."/>
            <person name="Nishi S."/>
            <person name="Hori S."/>
            <person name="Arai W."/>
            <person name="Tsubouchi T."/>
            <person name="Morono Y."/>
            <person name="Uchiyama I."/>
            <person name="Ito T."/>
            <person name="Fujiyama A."/>
            <person name="Inagaki F."/>
            <person name="Takami H."/>
        </authorList>
    </citation>
    <scope>NUCLEOTIDE SEQUENCE</scope>
    <source>
        <strain evidence="1">Expedition CK06-06</strain>
    </source>
</reference>
<organism evidence="1">
    <name type="scientific">marine sediment metagenome</name>
    <dbReference type="NCBI Taxonomy" id="412755"/>
    <lineage>
        <taxon>unclassified sequences</taxon>
        <taxon>metagenomes</taxon>
        <taxon>ecological metagenomes</taxon>
    </lineage>
</organism>
<dbReference type="AlphaFoldDB" id="X1NK98"/>